<dbReference type="InterPro" id="IPR027417">
    <property type="entry name" value="P-loop_NTPase"/>
</dbReference>
<dbReference type="PANTHER" id="PTHR23074:SF17">
    <property type="entry name" value="FIDGETIN-LIKE PROTEIN 1"/>
    <property type="match status" value="1"/>
</dbReference>
<dbReference type="InterPro" id="IPR015415">
    <property type="entry name" value="Spast_Vps4_C"/>
</dbReference>
<feature type="compositionally biased region" description="Low complexity" evidence="4">
    <location>
        <begin position="238"/>
        <end position="252"/>
    </location>
</feature>
<dbReference type="GO" id="GO:0005524">
    <property type="term" value="F:ATP binding"/>
    <property type="evidence" value="ECO:0007669"/>
    <property type="project" value="UniProtKB-KW"/>
</dbReference>
<dbReference type="Gene3D" id="1.10.8.60">
    <property type="match status" value="1"/>
</dbReference>
<dbReference type="Proteomes" id="UP000761534">
    <property type="component" value="Unassembled WGS sequence"/>
</dbReference>
<keyword evidence="3" id="KW-0067">ATP-binding</keyword>
<feature type="compositionally biased region" description="Low complexity" evidence="4">
    <location>
        <begin position="164"/>
        <end position="174"/>
    </location>
</feature>
<dbReference type="Pfam" id="PF00004">
    <property type="entry name" value="AAA"/>
    <property type="match status" value="1"/>
</dbReference>
<organism evidence="6 7">
    <name type="scientific">Trichomonascus ciferrii</name>
    <dbReference type="NCBI Taxonomy" id="44093"/>
    <lineage>
        <taxon>Eukaryota</taxon>
        <taxon>Fungi</taxon>
        <taxon>Dikarya</taxon>
        <taxon>Ascomycota</taxon>
        <taxon>Saccharomycotina</taxon>
        <taxon>Dipodascomycetes</taxon>
        <taxon>Dipodascales</taxon>
        <taxon>Trichomonascaceae</taxon>
        <taxon>Trichomonascus</taxon>
        <taxon>Trichomonascus ciferrii complex</taxon>
    </lineage>
</organism>
<feature type="compositionally biased region" description="Acidic residues" evidence="4">
    <location>
        <begin position="296"/>
        <end position="307"/>
    </location>
</feature>
<dbReference type="SMART" id="SM00382">
    <property type="entry name" value="AAA"/>
    <property type="match status" value="1"/>
</dbReference>
<accession>A0A642UQA4</accession>
<protein>
    <recommendedName>
        <fullName evidence="5">AAA+ ATPase domain-containing protein</fullName>
    </recommendedName>
</protein>
<feature type="region of interest" description="Disordered" evidence="4">
    <location>
        <begin position="98"/>
        <end position="202"/>
    </location>
</feature>
<proteinExistence type="inferred from homology"/>
<dbReference type="InterPro" id="IPR003593">
    <property type="entry name" value="AAA+_ATPase"/>
</dbReference>
<evidence type="ECO:0000256" key="3">
    <source>
        <dbReference type="ARBA" id="ARBA00022840"/>
    </source>
</evidence>
<keyword evidence="2" id="KW-0547">Nucleotide-binding</keyword>
<feature type="compositionally biased region" description="Basic and acidic residues" evidence="4">
    <location>
        <begin position="452"/>
        <end position="477"/>
    </location>
</feature>
<feature type="compositionally biased region" description="Pro residues" evidence="4">
    <location>
        <begin position="367"/>
        <end position="376"/>
    </location>
</feature>
<dbReference type="SUPFAM" id="SSF52540">
    <property type="entry name" value="P-loop containing nucleoside triphosphate hydrolases"/>
    <property type="match status" value="1"/>
</dbReference>
<dbReference type="FunFam" id="1.10.8.60:FF:000022">
    <property type="entry name" value="Fidgetin like 1"/>
    <property type="match status" value="1"/>
</dbReference>
<evidence type="ECO:0000256" key="2">
    <source>
        <dbReference type="ARBA" id="ARBA00022741"/>
    </source>
</evidence>
<dbReference type="InterPro" id="IPR003959">
    <property type="entry name" value="ATPase_AAA_core"/>
</dbReference>
<feature type="region of interest" description="Disordered" evidence="4">
    <location>
        <begin position="231"/>
        <end position="477"/>
    </location>
</feature>
<dbReference type="Gene3D" id="3.40.50.300">
    <property type="entry name" value="P-loop containing nucleotide triphosphate hydrolases"/>
    <property type="match status" value="1"/>
</dbReference>
<evidence type="ECO:0000313" key="7">
    <source>
        <dbReference type="Proteomes" id="UP000761534"/>
    </source>
</evidence>
<dbReference type="GO" id="GO:0016887">
    <property type="term" value="F:ATP hydrolysis activity"/>
    <property type="evidence" value="ECO:0007669"/>
    <property type="project" value="InterPro"/>
</dbReference>
<dbReference type="EMBL" id="SWFS01000441">
    <property type="protein sequence ID" value="KAA8903401.1"/>
    <property type="molecule type" value="Genomic_DNA"/>
</dbReference>
<dbReference type="Pfam" id="PF09336">
    <property type="entry name" value="Vps4_C"/>
    <property type="match status" value="1"/>
</dbReference>
<comment type="similarity">
    <text evidence="1">Belongs to the AAA ATPase family.</text>
</comment>
<evidence type="ECO:0000256" key="1">
    <source>
        <dbReference type="ARBA" id="ARBA00006914"/>
    </source>
</evidence>
<feature type="compositionally biased region" description="Basic and acidic residues" evidence="4">
    <location>
        <begin position="175"/>
        <end position="187"/>
    </location>
</feature>
<feature type="domain" description="AAA+ ATPase" evidence="5">
    <location>
        <begin position="544"/>
        <end position="690"/>
    </location>
</feature>
<feature type="compositionally biased region" description="Low complexity" evidence="4">
    <location>
        <begin position="350"/>
        <end position="363"/>
    </location>
</feature>
<dbReference type="PANTHER" id="PTHR23074">
    <property type="entry name" value="AAA DOMAIN-CONTAINING"/>
    <property type="match status" value="1"/>
</dbReference>
<sequence>MNLIRSTRRPSVQDSLQKTYDEAYQSSVHAILLETKGDSYSALSTWRETLDSIGESLSGLESTPPKSAGEKSLMASILDIERQCTDRIAFLELRQREQSRHASPYLNIPNDNQYYEQRPPLQGYRSSNGLAPPAQMEVDPNRSKSTTSLDPPKRHGFFPPAPQQQPHHILQQQQQREREREKERELEQQQGSSPQQQHRPMVKTLRTAKPGRISDGQKVGAASKAAVLAWDHKPAERSSSLTQTTPTSSLTSAQNGFEKLTMRGKHSGFNKVINESMAKPSGRKSPVVSTKQQNLLDDDPPFIDFDADFVTNSAKTAGRSPPKVHHHHAKQPSNPVPRATNSPKFSASTNAPLKAATNATAAKKPSKPAPPPPAPKPARLSPAPKQQQSAGRPPRSTPAGGRSQPASSSPSRPKTTDAVTRQQRNAGVSRASPKHARQASGTSENPIVVGEDPTKPDEAGKKEKEKEKDSSEMSEWDKKAKEVLKNLKGVDEAAAKQILNEIVIKGDEVHWDDIAGLEKAKSSLKETVVYPFLRPDLFSGLREPARGMLLFGPPGTGKTMLARAVATESHSTFFSISASSLTSKFLGESEKLVRALFYMARQFAPSIIFVDEIDSLLSSRSDTGEHEASRRIKNEFLVQWSDLQHAAAGREHDDESVQRVLVLAATNLPWAIDEAARRRFVRRQYIPLPERETRYYQLTRLLSHQKHALGPEDVERLLELTEGFSGSDITALAKDAAMGPLRSLGEALLTTPRDSIRPIQFQDFEASLKTIRPSVSKEGLKEFEEWAALYGSSGA</sequence>
<dbReference type="CDD" id="cd19509">
    <property type="entry name" value="RecA-like_VPS4-like"/>
    <property type="match status" value="1"/>
</dbReference>
<evidence type="ECO:0000256" key="4">
    <source>
        <dbReference type="SAM" id="MobiDB-lite"/>
    </source>
</evidence>
<dbReference type="VEuPathDB" id="FungiDB:TRICI_005691"/>
<feature type="compositionally biased region" description="Low complexity" evidence="4">
    <location>
        <begin position="188"/>
        <end position="197"/>
    </location>
</feature>
<dbReference type="Pfam" id="PF17862">
    <property type="entry name" value="AAA_lid_3"/>
    <property type="match status" value="1"/>
</dbReference>
<feature type="compositionally biased region" description="Polar residues" evidence="4">
    <location>
        <begin position="417"/>
        <end position="426"/>
    </location>
</feature>
<feature type="compositionally biased region" description="Low complexity" evidence="4">
    <location>
        <begin position="398"/>
        <end position="413"/>
    </location>
</feature>
<dbReference type="InterPro" id="IPR050304">
    <property type="entry name" value="MT-severing_AAA_ATPase"/>
</dbReference>
<dbReference type="InterPro" id="IPR041569">
    <property type="entry name" value="AAA_lid_3"/>
</dbReference>
<keyword evidence="7" id="KW-1185">Reference proteome</keyword>
<dbReference type="OrthoDB" id="10251136at2759"/>
<feature type="compositionally biased region" description="Polar residues" evidence="4">
    <location>
        <begin position="339"/>
        <end position="349"/>
    </location>
</feature>
<dbReference type="InterPro" id="IPR003960">
    <property type="entry name" value="ATPase_AAA_CS"/>
</dbReference>
<evidence type="ECO:0000313" key="6">
    <source>
        <dbReference type="EMBL" id="KAA8903401.1"/>
    </source>
</evidence>
<name>A0A642UQA4_9ASCO</name>
<dbReference type="FunFam" id="3.40.50.300:FF:000093">
    <property type="entry name" value="Fidgetin-like 1"/>
    <property type="match status" value="1"/>
</dbReference>
<dbReference type="AlphaFoldDB" id="A0A642UQA4"/>
<evidence type="ECO:0000259" key="5">
    <source>
        <dbReference type="SMART" id="SM00382"/>
    </source>
</evidence>
<gene>
    <name evidence="6" type="ORF">TRICI_005691</name>
</gene>
<comment type="caution">
    <text evidence="6">The sequence shown here is derived from an EMBL/GenBank/DDBJ whole genome shotgun (WGS) entry which is preliminary data.</text>
</comment>
<dbReference type="PROSITE" id="PS00674">
    <property type="entry name" value="AAA"/>
    <property type="match status" value="1"/>
</dbReference>
<reference evidence="6" key="1">
    <citation type="journal article" date="2019" name="G3 (Bethesda)">
        <title>Genome Assemblies of Two Rare Opportunistic Yeast Pathogens: Diutina rugosa (syn. Candida rugosa) and Trichomonascus ciferrii (syn. Candida ciferrii).</title>
        <authorList>
            <person name="Mixao V."/>
            <person name="Saus E."/>
            <person name="Hansen A.P."/>
            <person name="Lass-Florl C."/>
            <person name="Gabaldon T."/>
        </authorList>
    </citation>
    <scope>NUCLEOTIDE SEQUENCE</scope>
    <source>
        <strain evidence="6">CBS 4856</strain>
    </source>
</reference>